<evidence type="ECO:0000313" key="1">
    <source>
        <dbReference type="EMBL" id="OAM91828.1"/>
    </source>
</evidence>
<name>A0A178IQ18_9BACT</name>
<dbReference type="EMBL" id="LRRQ01000009">
    <property type="protein sequence ID" value="OAM91828.1"/>
    <property type="molecule type" value="Genomic_DNA"/>
</dbReference>
<dbReference type="AlphaFoldDB" id="A0A178IQ18"/>
<reference evidence="1 2" key="1">
    <citation type="submission" date="2016-01" db="EMBL/GenBank/DDBJ databases">
        <title>High potential of lignocellulose degradation of a new Verrucomicrobia species.</title>
        <authorList>
            <person name="Wang Y."/>
            <person name="Shi Y."/>
            <person name="Qiu Z."/>
            <person name="Liu S."/>
            <person name="Yang H."/>
        </authorList>
    </citation>
    <scope>NUCLEOTIDE SEQUENCE [LARGE SCALE GENOMIC DNA]</scope>
    <source>
        <strain evidence="1 2">TSB47</strain>
    </source>
</reference>
<comment type="caution">
    <text evidence="1">The sequence shown here is derived from an EMBL/GenBank/DDBJ whole genome shotgun (WGS) entry which is preliminary data.</text>
</comment>
<sequence>MRIGNFLTSRPVADYGVACKVRFALHLARDTRSGNYWGAEVRWPLPAQREHGRRLVTATRAWLALPAHRLARLFWLAGVSTLFRPPVHETRSRTRLPQTQATFCATGADAPHQECDAEPL</sequence>
<accession>A0A178IQ18</accession>
<organism evidence="1 2">
    <name type="scientific">Termitidicoccus mucosus</name>
    <dbReference type="NCBI Taxonomy" id="1184151"/>
    <lineage>
        <taxon>Bacteria</taxon>
        <taxon>Pseudomonadati</taxon>
        <taxon>Verrucomicrobiota</taxon>
        <taxon>Opitutia</taxon>
        <taxon>Opitutales</taxon>
        <taxon>Opitutaceae</taxon>
        <taxon>Termitidicoccus</taxon>
    </lineage>
</organism>
<proteinExistence type="predicted"/>
<keyword evidence="2" id="KW-1185">Reference proteome</keyword>
<dbReference type="Proteomes" id="UP000078486">
    <property type="component" value="Unassembled WGS sequence"/>
</dbReference>
<gene>
    <name evidence="1" type="ORF">AW736_26725</name>
</gene>
<protein>
    <submittedName>
        <fullName evidence="1">Uncharacterized protein</fullName>
    </submittedName>
</protein>
<evidence type="ECO:0000313" key="2">
    <source>
        <dbReference type="Proteomes" id="UP000078486"/>
    </source>
</evidence>